<organism evidence="4 5">
    <name type="scientific">Diplogelasinospora grovesii</name>
    <dbReference type="NCBI Taxonomy" id="303347"/>
    <lineage>
        <taxon>Eukaryota</taxon>
        <taxon>Fungi</taxon>
        <taxon>Dikarya</taxon>
        <taxon>Ascomycota</taxon>
        <taxon>Pezizomycotina</taxon>
        <taxon>Sordariomycetes</taxon>
        <taxon>Sordariomycetidae</taxon>
        <taxon>Sordariales</taxon>
        <taxon>Diplogelasinosporaceae</taxon>
        <taxon>Diplogelasinospora</taxon>
    </lineage>
</organism>
<reference evidence="5" key="1">
    <citation type="journal article" date="2023" name="Mol. Phylogenet. Evol.">
        <title>Genome-scale phylogeny and comparative genomics of the fungal order Sordariales.</title>
        <authorList>
            <person name="Hensen N."/>
            <person name="Bonometti L."/>
            <person name="Westerberg I."/>
            <person name="Brannstrom I.O."/>
            <person name="Guillou S."/>
            <person name="Cros-Aarteil S."/>
            <person name="Calhoun S."/>
            <person name="Haridas S."/>
            <person name="Kuo A."/>
            <person name="Mondo S."/>
            <person name="Pangilinan J."/>
            <person name="Riley R."/>
            <person name="LaButti K."/>
            <person name="Andreopoulos B."/>
            <person name="Lipzen A."/>
            <person name="Chen C."/>
            <person name="Yan M."/>
            <person name="Daum C."/>
            <person name="Ng V."/>
            <person name="Clum A."/>
            <person name="Steindorff A."/>
            <person name="Ohm R.A."/>
            <person name="Martin F."/>
            <person name="Silar P."/>
            <person name="Natvig D.O."/>
            <person name="Lalanne C."/>
            <person name="Gautier V."/>
            <person name="Ament-Velasquez S.L."/>
            <person name="Kruys A."/>
            <person name="Hutchinson M.I."/>
            <person name="Powell A.J."/>
            <person name="Barry K."/>
            <person name="Miller A.N."/>
            <person name="Grigoriev I.V."/>
            <person name="Debuchy R."/>
            <person name="Gladieux P."/>
            <person name="Hiltunen Thoren M."/>
            <person name="Johannesson H."/>
        </authorList>
    </citation>
    <scope>NUCLEOTIDE SEQUENCE [LARGE SCALE GENOMIC DNA]</scope>
    <source>
        <strain evidence="5">CBS 340.73</strain>
    </source>
</reference>
<evidence type="ECO:0000256" key="2">
    <source>
        <dbReference type="SAM" id="MobiDB-lite"/>
    </source>
</evidence>
<dbReference type="InterPro" id="IPR008011">
    <property type="entry name" value="Complex1_LYR_dom"/>
</dbReference>
<dbReference type="SMART" id="SM00212">
    <property type="entry name" value="UBCc"/>
    <property type="match status" value="1"/>
</dbReference>
<dbReference type="PROSITE" id="PS50127">
    <property type="entry name" value="UBC_2"/>
    <property type="match status" value="1"/>
</dbReference>
<proteinExistence type="predicted"/>
<dbReference type="AlphaFoldDB" id="A0AAN6N925"/>
<comment type="caution">
    <text evidence="4">The sequence shown here is derived from an EMBL/GenBank/DDBJ whole genome shotgun (WGS) entry which is preliminary data.</text>
</comment>
<name>A0AAN6N925_9PEZI</name>
<sequence>MAVAQVPRNFKLLAELEKGEKGMGAGACSYGLEDPEDIYMTHWRGTIWGPPHGNHENRIYELKMECGPEYPKEPPVIHFVSQINLPGVSPVDGKVDRNAVAILRDWTRIANELAKNPRPKEDPLSLETALIAIRKYMEEHKKLPQPPEGSKACFALYRALLRQGLAVPLPHDIATALGPANPIKQLIRNGFRRNRKDTSPRLVVSALNNGYRYLTLLSKAQTADSPEHKEVLQFLRENNARVLALREAAAAKAALKVTTAPNPGTIPLLRRSSFSRRDGSAIYPVYTSTLRPRPLSALPPGAVRRVPVLDESSGIPFLRLTKPQPHALGRVIRQLGMKKQEQVLKLIGLGTEDLPSAAQEDAWEELVAQLQLEQQQQQKNQISRRRIPQGKKEEEEDGTYKASVHHAIKDILTWLKNDQRDRTARGRALWELVQKEQKLAEKEARQRQAKEERDRTNGQQVHTRSHRIKE</sequence>
<dbReference type="Gene3D" id="3.10.110.10">
    <property type="entry name" value="Ubiquitin Conjugating Enzyme"/>
    <property type="match status" value="1"/>
</dbReference>
<evidence type="ECO:0000313" key="4">
    <source>
        <dbReference type="EMBL" id="KAK3941431.1"/>
    </source>
</evidence>
<keyword evidence="5" id="KW-1185">Reference proteome</keyword>
<keyword evidence="1" id="KW-0833">Ubl conjugation pathway</keyword>
<dbReference type="InterPro" id="IPR000608">
    <property type="entry name" value="UBC"/>
</dbReference>
<evidence type="ECO:0000259" key="3">
    <source>
        <dbReference type="PROSITE" id="PS50127"/>
    </source>
</evidence>
<dbReference type="Pfam" id="PF05347">
    <property type="entry name" value="Complex1_LYR"/>
    <property type="match status" value="1"/>
</dbReference>
<dbReference type="GO" id="GO:0006301">
    <property type="term" value="P:DNA damage tolerance"/>
    <property type="evidence" value="ECO:0007669"/>
    <property type="project" value="UniProtKB-ARBA"/>
</dbReference>
<dbReference type="InterPro" id="IPR046896">
    <property type="entry name" value="Cup1-like_N"/>
</dbReference>
<dbReference type="Proteomes" id="UP001303473">
    <property type="component" value="Unassembled WGS sequence"/>
</dbReference>
<evidence type="ECO:0000256" key="1">
    <source>
        <dbReference type="ARBA" id="ARBA00022786"/>
    </source>
</evidence>
<evidence type="ECO:0000313" key="5">
    <source>
        <dbReference type="Proteomes" id="UP001303473"/>
    </source>
</evidence>
<protein>
    <submittedName>
        <fullName evidence="4">Ubiquitin-conjugating enzyme</fullName>
    </submittedName>
</protein>
<dbReference type="EMBL" id="MU853783">
    <property type="protein sequence ID" value="KAK3941431.1"/>
    <property type="molecule type" value="Genomic_DNA"/>
</dbReference>
<feature type="domain" description="UBC core" evidence="3">
    <location>
        <begin position="7"/>
        <end position="178"/>
    </location>
</feature>
<dbReference type="CDD" id="cd20273">
    <property type="entry name" value="Complex1_LYR_unchar"/>
    <property type="match status" value="1"/>
</dbReference>
<dbReference type="CDD" id="cd23807">
    <property type="entry name" value="UEV_UBE2V"/>
    <property type="match status" value="1"/>
</dbReference>
<dbReference type="Pfam" id="PF00179">
    <property type="entry name" value="UQ_con"/>
    <property type="match status" value="1"/>
</dbReference>
<gene>
    <name evidence="4" type="ORF">QBC46DRAFT_458310</name>
</gene>
<feature type="region of interest" description="Disordered" evidence="2">
    <location>
        <begin position="440"/>
        <end position="470"/>
    </location>
</feature>
<accession>A0AAN6N925</accession>
<dbReference type="FunFam" id="3.10.110.10:FF:000026">
    <property type="entry name" value="Ubiquitin-conjugating enzyme E2 variant"/>
    <property type="match status" value="1"/>
</dbReference>
<dbReference type="InterPro" id="IPR016135">
    <property type="entry name" value="UBQ-conjugating_enzyme/RWD"/>
</dbReference>
<dbReference type="SUPFAM" id="SSF54495">
    <property type="entry name" value="UBC-like"/>
    <property type="match status" value="1"/>
</dbReference>
<feature type="compositionally biased region" description="Basic and acidic residues" evidence="2">
    <location>
        <begin position="440"/>
        <end position="456"/>
    </location>
</feature>
<feature type="region of interest" description="Disordered" evidence="2">
    <location>
        <begin position="377"/>
        <end position="401"/>
    </location>
</feature>